<dbReference type="RefSeq" id="WP_069691265.1">
    <property type="nucleotide sequence ID" value="NZ_CP017147.1"/>
</dbReference>
<protein>
    <recommendedName>
        <fullName evidence="9">POTRA domain-containing protein</fullName>
    </recommendedName>
</protein>
<dbReference type="Pfam" id="PF03865">
    <property type="entry name" value="ShlB"/>
    <property type="match status" value="1"/>
</dbReference>
<reference evidence="7 8" key="1">
    <citation type="journal article" date="2015" name="Antonie Van Leeuwenhoek">
        <title>Bosea vaviloviae sp. nov., a new species of slow-growing rhizobia isolated from nodules of the relict species Vavilovia formosa (Stev.) Fed.</title>
        <authorList>
            <person name="Safronova V.I."/>
            <person name="Kuznetsova I.G."/>
            <person name="Sazanova A.L."/>
            <person name="Kimeklis A.K."/>
            <person name="Belimov A.A."/>
            <person name="Andronov E.E."/>
            <person name="Pinaev A.G."/>
            <person name="Chizhevskaya E.P."/>
            <person name="Pukhaev A.R."/>
            <person name="Popov K.P."/>
            <person name="Willems A."/>
            <person name="Tikhonovich I.A."/>
        </authorList>
    </citation>
    <scope>NUCLEOTIDE SEQUENCE [LARGE SCALE GENOMIC DNA]</scope>
    <source>
        <strain evidence="7 8">Vaf18</strain>
    </source>
</reference>
<dbReference type="Gene3D" id="2.40.160.50">
    <property type="entry name" value="membrane protein fhac: a member of the omp85/tpsb transporter family"/>
    <property type="match status" value="1"/>
</dbReference>
<dbReference type="InterPro" id="IPR013686">
    <property type="entry name" value="Polypept-transport_assoc_ShlB"/>
</dbReference>
<evidence type="ECO:0000256" key="1">
    <source>
        <dbReference type="ARBA" id="ARBA00022452"/>
    </source>
</evidence>
<sequence>MTRYPREQRRREAARAVAPLLAALLGLGLPSLALAQIAPRTIETEAERQRLEIERQTTPPRQSGPGVVAPPPLPKLSFPAGGTTIVLKRIDFDTSAFLSGAELDALRARYLGRKVDLAEIGKLVQEVNDLYAEKGQVTASAILPPQKLDGGVLKVGLIEGRVGKINVTGAVQTRPWYLESQMPIAPQSVVDTPTLNRQVSIFNRINEVQLRAQLRAGGEFGLTDIELAATEPPRNLAQISYDNQAVKSTGRYQGVLFLKNHGLLGLDDRLVFYGSRSRGSILGSGSYSIPISPFGTRLGISYTRSAFHIVTGAIKELRPEGISESRALNLSQPIFATDAVLLQAVASIGSGISSSKQIDITTAHSSNTKASGGLSLTVSLPGFMHTTSPTLSRVAFEDKIGQAKRNLTLWTGNTSTIARLNDDIYASLIGAWQYTNDKQLPGDQIFQIGGPTTVRGYPIGAAFGDSGFYGQAELHYVLPEPLKTLDAFVFLDHGITYGTVPTSMRATSVGAGLAWRPTDWATLEGGIARPLERVSVVQREHELYFRLTLRKTI</sequence>
<dbReference type="AlphaFoldDB" id="A0A1D7U3V3"/>
<dbReference type="Gene3D" id="3.10.20.310">
    <property type="entry name" value="membrane protein fhac"/>
    <property type="match status" value="1"/>
</dbReference>
<accession>A0A1D7U3V3</accession>
<dbReference type="PANTHER" id="PTHR34597">
    <property type="entry name" value="SLR1661 PROTEIN"/>
    <property type="match status" value="1"/>
</dbReference>
<dbReference type="GO" id="GO:0098046">
    <property type="term" value="C:type V protein secretion system complex"/>
    <property type="evidence" value="ECO:0007669"/>
    <property type="project" value="TreeGrafter"/>
</dbReference>
<dbReference type="Proteomes" id="UP000094969">
    <property type="component" value="Chromosome"/>
</dbReference>
<evidence type="ECO:0000256" key="3">
    <source>
        <dbReference type="ARBA" id="ARBA00023237"/>
    </source>
</evidence>
<evidence type="ECO:0000313" key="8">
    <source>
        <dbReference type="Proteomes" id="UP000094969"/>
    </source>
</evidence>
<proteinExistence type="predicted"/>
<feature type="domain" description="Polypeptide-transport-associated ShlB-type" evidence="6">
    <location>
        <begin position="87"/>
        <end position="160"/>
    </location>
</feature>
<evidence type="ECO:0000313" key="7">
    <source>
        <dbReference type="EMBL" id="AOO82055.1"/>
    </source>
</evidence>
<dbReference type="Pfam" id="PF08479">
    <property type="entry name" value="POTRA_2"/>
    <property type="match status" value="1"/>
</dbReference>
<evidence type="ECO:0008006" key="9">
    <source>
        <dbReference type="Google" id="ProtNLM"/>
    </source>
</evidence>
<name>A0A1D7U3V3_9HYPH</name>
<dbReference type="STRING" id="1526658.BHK69_17830"/>
<keyword evidence="1" id="KW-1134">Transmembrane beta strand</keyword>
<dbReference type="EMBL" id="CP017147">
    <property type="protein sequence ID" value="AOO82055.1"/>
    <property type="molecule type" value="Genomic_DNA"/>
</dbReference>
<evidence type="ECO:0000256" key="2">
    <source>
        <dbReference type="ARBA" id="ARBA00022692"/>
    </source>
</evidence>
<dbReference type="GO" id="GO:0008320">
    <property type="term" value="F:protein transmembrane transporter activity"/>
    <property type="evidence" value="ECO:0007669"/>
    <property type="project" value="TreeGrafter"/>
</dbReference>
<keyword evidence="2" id="KW-0812">Transmembrane</keyword>
<dbReference type="InterPro" id="IPR051544">
    <property type="entry name" value="TPS_OM_transporter"/>
</dbReference>
<evidence type="ECO:0000259" key="5">
    <source>
        <dbReference type="Pfam" id="PF03865"/>
    </source>
</evidence>
<feature type="region of interest" description="Disordered" evidence="4">
    <location>
        <begin position="53"/>
        <end position="73"/>
    </location>
</feature>
<dbReference type="GO" id="GO:0046819">
    <property type="term" value="P:protein secretion by the type V secretion system"/>
    <property type="evidence" value="ECO:0007669"/>
    <property type="project" value="TreeGrafter"/>
</dbReference>
<evidence type="ECO:0000256" key="4">
    <source>
        <dbReference type="SAM" id="MobiDB-lite"/>
    </source>
</evidence>
<feature type="domain" description="Haemolysin activator HlyB C-terminal" evidence="5">
    <location>
        <begin position="222"/>
        <end position="512"/>
    </location>
</feature>
<gene>
    <name evidence="7" type="ORF">BHK69_17830</name>
</gene>
<dbReference type="InterPro" id="IPR005565">
    <property type="entry name" value="Hemolysn_activator_HlyB_C"/>
</dbReference>
<keyword evidence="8" id="KW-1185">Reference proteome</keyword>
<keyword evidence="1" id="KW-0472">Membrane</keyword>
<keyword evidence="3" id="KW-0998">Cell outer membrane</keyword>
<dbReference type="KEGG" id="bvv:BHK69_17830"/>
<dbReference type="PANTHER" id="PTHR34597:SF1">
    <property type="entry name" value="HEME_HEMOPEXIN TRANSPORTER PROTEIN HUXB"/>
    <property type="match status" value="1"/>
</dbReference>
<evidence type="ECO:0000259" key="6">
    <source>
        <dbReference type="Pfam" id="PF08479"/>
    </source>
</evidence>
<dbReference type="OrthoDB" id="7439045at2"/>
<organism evidence="7 8">
    <name type="scientific">Bosea vaviloviae</name>
    <dbReference type="NCBI Taxonomy" id="1526658"/>
    <lineage>
        <taxon>Bacteria</taxon>
        <taxon>Pseudomonadati</taxon>
        <taxon>Pseudomonadota</taxon>
        <taxon>Alphaproteobacteria</taxon>
        <taxon>Hyphomicrobiales</taxon>
        <taxon>Boseaceae</taxon>
        <taxon>Bosea</taxon>
    </lineage>
</organism>